<dbReference type="GO" id="GO:0005524">
    <property type="term" value="F:ATP binding"/>
    <property type="evidence" value="ECO:0007669"/>
    <property type="project" value="UniProtKB-KW"/>
</dbReference>
<keyword evidence="8" id="KW-0547">Nucleotide-binding</keyword>
<dbReference type="InterPro" id="IPR005467">
    <property type="entry name" value="His_kinase_dom"/>
</dbReference>
<sequence length="667" mass="72656">MPNLRIIVVDDEQIVALDLRRTLEGLGYIVPAVETDADGAIDAAKRLRPDLVLMDIRLRRGDGVDAAHVITNQFDIPVVFLTAFSDEATLSRAMKAGPFGFLVKPFAERELYSTIEVALLKHRAVREIDEARQAAEHASLAKTSFLAGMSHEIRNTLNGIVGMTELVLDTPLSGEQRESLNTVLASSETLLTLLHDVLDFSRLEARQLRLVERPFSLDRLLKQVVQASRSEAERKNISLDFRVTPDVPDRLTGDATRLTQVLANLVGNAVKFTHKGSVIIEVSAIPQDQTLLESLFPDGPPSSLTLLFSIRDTGIGIADEHLRTIFEAFSQGAEETVQRYGGTGLGLAICRNLVEIMGGSIWARSSEGQGSSFHFTCRLRPETPAINTPSEHAQAPTSSATPASGARPLRVLVVDDDATGRTITCKMLRKRGHVCACAHDGATALQRLTADRFDLVLLDVKMHPMGGLELLRRIRNAQYPGVDRNIPVVAVTAHALKGDRERFLASGMTDYIAKPINARAFNAMLDRFALSASSARDIPVIPDRSALLAPSEVVRRHGGDHNLVEPVWKAFCDEAPRHFALLAGALEEGDAQQAARFNKRLRLASEHAGAVALAMLTERVGLCLVEDDTAGARQLVPRLESLLSRTIGLILSGMGTTEVPPTEHTTD</sequence>
<dbReference type="Gene3D" id="1.20.120.160">
    <property type="entry name" value="HPT domain"/>
    <property type="match status" value="1"/>
</dbReference>
<name>A0A0H3AC24_NITV4</name>
<feature type="compositionally biased region" description="Low complexity" evidence="17">
    <location>
        <begin position="395"/>
        <end position="404"/>
    </location>
</feature>
<evidence type="ECO:0000256" key="6">
    <source>
        <dbReference type="ARBA" id="ARBA00022679"/>
    </source>
</evidence>
<dbReference type="Gene3D" id="3.30.565.10">
    <property type="entry name" value="Histidine kinase-like ATPase, C-terminal domain"/>
    <property type="match status" value="1"/>
</dbReference>
<dbReference type="CDD" id="cd17546">
    <property type="entry name" value="REC_hyHK_CKI1_RcsC-like"/>
    <property type="match status" value="1"/>
</dbReference>
<dbReference type="InterPro" id="IPR003594">
    <property type="entry name" value="HATPase_dom"/>
</dbReference>
<dbReference type="SMART" id="SM00387">
    <property type="entry name" value="HATPase_c"/>
    <property type="match status" value="1"/>
</dbReference>
<dbReference type="CDD" id="cd00082">
    <property type="entry name" value="HisKA"/>
    <property type="match status" value="1"/>
</dbReference>
<dbReference type="FunFam" id="3.30.565.10:FF:000010">
    <property type="entry name" value="Sensor histidine kinase RcsC"/>
    <property type="match status" value="1"/>
</dbReference>
<evidence type="ECO:0000256" key="4">
    <source>
        <dbReference type="ARBA" id="ARBA00022475"/>
    </source>
</evidence>
<reference evidence="21" key="1">
    <citation type="journal article" date="2009" name="Environ. Microbiol.">
        <title>Contribution of mobile genetic elements to Desulfovibrio vulgaris genome plasticity.</title>
        <authorList>
            <person name="Walker C.B."/>
            <person name="Stolyar S."/>
            <person name="Chivian D."/>
            <person name="Pinel N."/>
            <person name="Gabster J.A."/>
            <person name="Dehal P.S."/>
            <person name="He Z."/>
            <person name="Yang Z.K."/>
            <person name="Yen H.C."/>
            <person name="Zhou J."/>
            <person name="Wall J.D."/>
            <person name="Hazen T.C."/>
            <person name="Arkin A.P."/>
            <person name="Stahl D.A."/>
        </authorList>
    </citation>
    <scope>NUCLEOTIDE SEQUENCE [LARGE SCALE GENOMIC DNA]</scope>
    <source>
        <strain evidence="21">DP4</strain>
    </source>
</reference>
<dbReference type="EC" id="2.7.13.3" evidence="3"/>
<dbReference type="SUPFAM" id="SSF47384">
    <property type="entry name" value="Homodimeric domain of signal transducing histidine kinase"/>
    <property type="match status" value="1"/>
</dbReference>
<keyword evidence="6" id="KW-0808">Transferase</keyword>
<proteinExistence type="predicted"/>
<dbReference type="PANTHER" id="PTHR45339:SF1">
    <property type="entry name" value="HYBRID SIGNAL TRANSDUCTION HISTIDINE KINASE J"/>
    <property type="match status" value="1"/>
</dbReference>
<dbReference type="AlphaFoldDB" id="A0A0H3AC24"/>
<accession>A0A0H3AC24</accession>
<feature type="modified residue" description="4-aspartylphosphate" evidence="16">
    <location>
        <position position="459"/>
    </location>
</feature>
<dbReference type="Gene3D" id="3.40.50.2300">
    <property type="match status" value="2"/>
</dbReference>
<dbReference type="CDD" id="cd17534">
    <property type="entry name" value="REC_DC-like"/>
    <property type="match status" value="1"/>
</dbReference>
<evidence type="ECO:0000256" key="1">
    <source>
        <dbReference type="ARBA" id="ARBA00000085"/>
    </source>
</evidence>
<feature type="domain" description="Response regulatory" evidence="19">
    <location>
        <begin position="410"/>
        <end position="529"/>
    </location>
</feature>
<dbReference type="PROSITE" id="PS50109">
    <property type="entry name" value="HIS_KIN"/>
    <property type="match status" value="1"/>
</dbReference>
<dbReference type="CDD" id="cd16922">
    <property type="entry name" value="HATPase_EvgS-ArcB-TorS-like"/>
    <property type="match status" value="1"/>
</dbReference>
<feature type="region of interest" description="Disordered" evidence="17">
    <location>
        <begin position="384"/>
        <end position="404"/>
    </location>
</feature>
<evidence type="ECO:0000256" key="7">
    <source>
        <dbReference type="ARBA" id="ARBA00022692"/>
    </source>
</evidence>
<dbReference type="GO" id="GO:0005886">
    <property type="term" value="C:plasma membrane"/>
    <property type="evidence" value="ECO:0007669"/>
    <property type="project" value="UniProtKB-SubCell"/>
</dbReference>
<dbReference type="InterPro" id="IPR004358">
    <property type="entry name" value="Sig_transdc_His_kin-like_C"/>
</dbReference>
<dbReference type="InterPro" id="IPR011006">
    <property type="entry name" value="CheY-like_superfamily"/>
</dbReference>
<comment type="subcellular location">
    <subcellularLocation>
        <location evidence="2">Cell membrane</location>
        <topology evidence="2">Multi-pass membrane protein</topology>
    </subcellularLocation>
</comment>
<dbReference type="InterPro" id="IPR003661">
    <property type="entry name" value="HisK_dim/P_dom"/>
</dbReference>
<evidence type="ECO:0000256" key="16">
    <source>
        <dbReference type="PROSITE-ProRule" id="PRU00169"/>
    </source>
</evidence>
<dbReference type="PRINTS" id="PR00344">
    <property type="entry name" value="BCTRLSENSOR"/>
</dbReference>
<dbReference type="PANTHER" id="PTHR45339">
    <property type="entry name" value="HYBRID SIGNAL TRANSDUCTION HISTIDINE KINASE J"/>
    <property type="match status" value="1"/>
</dbReference>
<evidence type="ECO:0000256" key="10">
    <source>
        <dbReference type="ARBA" id="ARBA00022840"/>
    </source>
</evidence>
<evidence type="ECO:0000256" key="12">
    <source>
        <dbReference type="ARBA" id="ARBA00023012"/>
    </source>
</evidence>
<dbReference type="EMBL" id="CP000527">
    <property type="protein sequence ID" value="ABM29298.1"/>
    <property type="molecule type" value="Genomic_DNA"/>
</dbReference>
<organism evidence="20 21">
    <name type="scientific">Nitratidesulfovibrio vulgaris (strain DP4)</name>
    <name type="common">Desulfovibrio vulgaris</name>
    <dbReference type="NCBI Taxonomy" id="391774"/>
    <lineage>
        <taxon>Bacteria</taxon>
        <taxon>Pseudomonadati</taxon>
        <taxon>Thermodesulfobacteriota</taxon>
        <taxon>Desulfovibrionia</taxon>
        <taxon>Desulfovibrionales</taxon>
        <taxon>Desulfovibrionaceae</taxon>
        <taxon>Nitratidesulfovibrio</taxon>
    </lineage>
</organism>
<dbReference type="InterPro" id="IPR001789">
    <property type="entry name" value="Sig_transdc_resp-reg_receiver"/>
</dbReference>
<dbReference type="Gene3D" id="1.10.287.130">
    <property type="match status" value="1"/>
</dbReference>
<evidence type="ECO:0000256" key="14">
    <source>
        <dbReference type="ARBA" id="ARBA00064003"/>
    </source>
</evidence>
<evidence type="ECO:0000256" key="9">
    <source>
        <dbReference type="ARBA" id="ARBA00022777"/>
    </source>
</evidence>
<keyword evidence="11" id="KW-1133">Transmembrane helix</keyword>
<keyword evidence="13" id="KW-0472">Membrane</keyword>
<evidence type="ECO:0000256" key="8">
    <source>
        <dbReference type="ARBA" id="ARBA00022741"/>
    </source>
</evidence>
<dbReference type="PROSITE" id="PS50110">
    <property type="entry name" value="RESPONSE_REGULATORY"/>
    <property type="match status" value="2"/>
</dbReference>
<dbReference type="Pfam" id="PF00512">
    <property type="entry name" value="HisKA"/>
    <property type="match status" value="1"/>
</dbReference>
<keyword evidence="9 20" id="KW-0418">Kinase</keyword>
<feature type="modified residue" description="4-aspartylphosphate" evidence="16">
    <location>
        <position position="55"/>
    </location>
</feature>
<dbReference type="GO" id="GO:0000155">
    <property type="term" value="F:phosphorelay sensor kinase activity"/>
    <property type="evidence" value="ECO:0007669"/>
    <property type="project" value="InterPro"/>
</dbReference>
<dbReference type="HOGENOM" id="CLU_000445_114_15_7"/>
<keyword evidence="5 16" id="KW-0597">Phosphoprotein</keyword>
<dbReference type="SUPFAM" id="SSF52172">
    <property type="entry name" value="CheY-like"/>
    <property type="match status" value="2"/>
</dbReference>
<evidence type="ECO:0000259" key="19">
    <source>
        <dbReference type="PROSITE" id="PS50110"/>
    </source>
</evidence>
<keyword evidence="10" id="KW-0067">ATP-binding</keyword>
<feature type="domain" description="Response regulatory" evidence="19">
    <location>
        <begin position="5"/>
        <end position="119"/>
    </location>
</feature>
<dbReference type="Proteomes" id="UP000009173">
    <property type="component" value="Chromosome"/>
</dbReference>
<comment type="subunit">
    <text evidence="14">At low DSF concentrations, interacts with RpfF.</text>
</comment>
<dbReference type="Pfam" id="PF02518">
    <property type="entry name" value="HATPase_c"/>
    <property type="match status" value="1"/>
</dbReference>
<dbReference type="InterPro" id="IPR036890">
    <property type="entry name" value="HATPase_C_sf"/>
</dbReference>
<keyword evidence="7" id="KW-0812">Transmembrane</keyword>
<dbReference type="InterPro" id="IPR036641">
    <property type="entry name" value="HPT_dom_sf"/>
</dbReference>
<evidence type="ECO:0000256" key="2">
    <source>
        <dbReference type="ARBA" id="ARBA00004651"/>
    </source>
</evidence>
<evidence type="ECO:0000256" key="3">
    <source>
        <dbReference type="ARBA" id="ARBA00012438"/>
    </source>
</evidence>
<dbReference type="InterPro" id="IPR036097">
    <property type="entry name" value="HisK_dim/P_sf"/>
</dbReference>
<protein>
    <recommendedName>
        <fullName evidence="15">Sensory/regulatory protein RpfC</fullName>
        <ecNumber evidence="3">2.7.13.3</ecNumber>
    </recommendedName>
</protein>
<keyword evidence="4" id="KW-1003">Cell membrane</keyword>
<dbReference type="SMART" id="SM00448">
    <property type="entry name" value="REC"/>
    <property type="match status" value="2"/>
</dbReference>
<dbReference type="FunFam" id="1.10.287.130:FF:000002">
    <property type="entry name" value="Two-component osmosensing histidine kinase"/>
    <property type="match status" value="1"/>
</dbReference>
<comment type="catalytic activity">
    <reaction evidence="1">
        <text>ATP + protein L-histidine = ADP + protein N-phospho-L-histidine.</text>
        <dbReference type="EC" id="2.7.13.3"/>
    </reaction>
</comment>
<dbReference type="SUPFAM" id="SSF47226">
    <property type="entry name" value="Histidine-containing phosphotransfer domain, HPT domain"/>
    <property type="match status" value="1"/>
</dbReference>
<dbReference type="KEGG" id="dvl:Dvul_2282"/>
<gene>
    <name evidence="20" type="ordered locus">Dvul_2282</name>
</gene>
<evidence type="ECO:0000313" key="20">
    <source>
        <dbReference type="EMBL" id="ABM29298.1"/>
    </source>
</evidence>
<evidence type="ECO:0000256" key="17">
    <source>
        <dbReference type="SAM" id="MobiDB-lite"/>
    </source>
</evidence>
<keyword evidence="12" id="KW-0902">Two-component regulatory system</keyword>
<evidence type="ECO:0000256" key="11">
    <source>
        <dbReference type="ARBA" id="ARBA00022989"/>
    </source>
</evidence>
<dbReference type="SUPFAM" id="SSF55874">
    <property type="entry name" value="ATPase domain of HSP90 chaperone/DNA topoisomerase II/histidine kinase"/>
    <property type="match status" value="1"/>
</dbReference>
<feature type="domain" description="Histidine kinase" evidence="18">
    <location>
        <begin position="148"/>
        <end position="381"/>
    </location>
</feature>
<evidence type="ECO:0000256" key="5">
    <source>
        <dbReference type="ARBA" id="ARBA00022553"/>
    </source>
</evidence>
<dbReference type="Pfam" id="PF00072">
    <property type="entry name" value="Response_reg"/>
    <property type="match status" value="2"/>
</dbReference>
<evidence type="ECO:0000259" key="18">
    <source>
        <dbReference type="PROSITE" id="PS50109"/>
    </source>
</evidence>
<dbReference type="SMART" id="SM00388">
    <property type="entry name" value="HisKA"/>
    <property type="match status" value="1"/>
</dbReference>
<evidence type="ECO:0000256" key="15">
    <source>
        <dbReference type="ARBA" id="ARBA00068150"/>
    </source>
</evidence>
<evidence type="ECO:0000313" key="21">
    <source>
        <dbReference type="Proteomes" id="UP000009173"/>
    </source>
</evidence>
<evidence type="ECO:0000256" key="13">
    <source>
        <dbReference type="ARBA" id="ARBA00023136"/>
    </source>
</evidence>
<dbReference type="RefSeq" id="WP_011792761.1">
    <property type="nucleotide sequence ID" value="NC_008751.1"/>
</dbReference>